<organism evidence="1 2">
    <name type="scientific">Microcystis aeruginosa NIES-2549</name>
    <dbReference type="NCBI Taxonomy" id="1641812"/>
    <lineage>
        <taxon>Bacteria</taxon>
        <taxon>Bacillati</taxon>
        <taxon>Cyanobacteriota</taxon>
        <taxon>Cyanophyceae</taxon>
        <taxon>Oscillatoriophycideae</taxon>
        <taxon>Chroococcales</taxon>
        <taxon>Microcystaceae</taxon>
        <taxon>Microcystis</taxon>
    </lineage>
</organism>
<dbReference type="AlphaFoldDB" id="A0A0F6RMH9"/>
<dbReference type="EMBL" id="CP011304">
    <property type="protein sequence ID" value="AKE65595.1"/>
    <property type="molecule type" value="Genomic_DNA"/>
</dbReference>
<proteinExistence type="predicted"/>
<accession>A0A0F6RMH9</accession>
<reference evidence="1 2" key="1">
    <citation type="journal article" date="2015" name="Genome Announc.">
        <title>Complete Genome Sequence of Microcystis aeruginosa NIES-2549, a Bloom-Forming Cyanobacterium from Lake Kasumigaura, Japan.</title>
        <authorList>
            <person name="Yamaguchi H."/>
            <person name="Suzuki S."/>
            <person name="Tanabe Y."/>
            <person name="Osana Y."/>
            <person name="Shimura Y."/>
            <person name="Ishida K."/>
            <person name="Kawachi M."/>
        </authorList>
    </citation>
    <scope>NUCLEOTIDE SEQUENCE [LARGE SCALE GENOMIC DNA]</scope>
    <source>
        <strain evidence="1 2">NIES-2549</strain>
    </source>
</reference>
<gene>
    <name evidence="1" type="ORF">MYAER_3257</name>
</gene>
<evidence type="ECO:0000313" key="1">
    <source>
        <dbReference type="EMBL" id="AKE65595.1"/>
    </source>
</evidence>
<dbReference type="PANTHER" id="PTHR36558">
    <property type="entry name" value="GLR1098 PROTEIN"/>
    <property type="match status" value="1"/>
</dbReference>
<dbReference type="RefSeq" id="WP_046662803.1">
    <property type="nucleotide sequence ID" value="NZ_CP011304.1"/>
</dbReference>
<dbReference type="Proteomes" id="UP000034103">
    <property type="component" value="Chromosome"/>
</dbReference>
<dbReference type="PATRIC" id="fig|1641812.3.peg.3361"/>
<evidence type="ECO:0000313" key="2">
    <source>
        <dbReference type="Proteomes" id="UP000034103"/>
    </source>
</evidence>
<protein>
    <submittedName>
        <fullName evidence="1">Uncharacterized protein</fullName>
    </submittedName>
</protein>
<sequence length="81" mass="8955">MTASKSHAYFTPKDYLEIEKISPIKPEYMRGQILAMAGTSKAHVIITGNLSAQLINRNLSGVNRSTVLAKKRKSSHHESDS</sequence>
<dbReference type="HOGENOM" id="CLU_195247_0_0_3"/>
<name>A0A0F6RMH9_MICAE</name>
<dbReference type="PANTHER" id="PTHR36558:SF1">
    <property type="entry name" value="RESTRICTION ENDONUCLEASE DOMAIN-CONTAINING PROTEIN-RELATED"/>
    <property type="match status" value="1"/>
</dbReference>